<accession>A0ABS8IPL3</accession>
<organism evidence="3 4">
    <name type="scientific">Massilia agrisoli</name>
    <dbReference type="NCBI Taxonomy" id="2892444"/>
    <lineage>
        <taxon>Bacteria</taxon>
        <taxon>Pseudomonadati</taxon>
        <taxon>Pseudomonadota</taxon>
        <taxon>Betaproteobacteria</taxon>
        <taxon>Burkholderiales</taxon>
        <taxon>Oxalobacteraceae</taxon>
        <taxon>Telluria group</taxon>
        <taxon>Massilia</taxon>
    </lineage>
</organism>
<evidence type="ECO:0000313" key="4">
    <source>
        <dbReference type="Proteomes" id="UP001198701"/>
    </source>
</evidence>
<evidence type="ECO:0000256" key="1">
    <source>
        <dbReference type="ARBA" id="ARBA00022676"/>
    </source>
</evidence>
<dbReference type="EMBL" id="JAJHPV010000009">
    <property type="protein sequence ID" value="MCC6070547.1"/>
    <property type="molecule type" value="Genomic_DNA"/>
</dbReference>
<evidence type="ECO:0000313" key="3">
    <source>
        <dbReference type="EMBL" id="MCC6070547.1"/>
    </source>
</evidence>
<name>A0ABS8IPL3_9BURK</name>
<evidence type="ECO:0000256" key="2">
    <source>
        <dbReference type="ARBA" id="ARBA00022679"/>
    </source>
</evidence>
<dbReference type="InterPro" id="IPR051199">
    <property type="entry name" value="LPS_LOS_Heptosyltrfase"/>
</dbReference>
<dbReference type="Pfam" id="PF01075">
    <property type="entry name" value="Glyco_transf_9"/>
    <property type="match status" value="1"/>
</dbReference>
<gene>
    <name evidence="3" type="ORF">LMJ30_06180</name>
</gene>
<dbReference type="CDD" id="cd03789">
    <property type="entry name" value="GT9_LPS_heptosyltransferase"/>
    <property type="match status" value="1"/>
</dbReference>
<dbReference type="SUPFAM" id="SSF53756">
    <property type="entry name" value="UDP-Glycosyltransferase/glycogen phosphorylase"/>
    <property type="match status" value="1"/>
</dbReference>
<dbReference type="Gene3D" id="3.40.50.2000">
    <property type="entry name" value="Glycogen Phosphorylase B"/>
    <property type="match status" value="2"/>
</dbReference>
<keyword evidence="2" id="KW-0808">Transferase</keyword>
<proteinExistence type="predicted"/>
<dbReference type="InterPro" id="IPR002201">
    <property type="entry name" value="Glyco_trans_9"/>
</dbReference>
<protein>
    <submittedName>
        <fullName evidence="3">Glycosyltransferase family 9 protein</fullName>
    </submittedName>
</protein>
<dbReference type="PANTHER" id="PTHR30160">
    <property type="entry name" value="TETRAACYLDISACCHARIDE 4'-KINASE-RELATED"/>
    <property type="match status" value="1"/>
</dbReference>
<comment type="caution">
    <text evidence="3">The sequence shown here is derived from an EMBL/GenBank/DDBJ whole genome shotgun (WGS) entry which is preliminary data.</text>
</comment>
<sequence>MTRASEGALSGVQKILALRPNAVGDFIFSLPALHALRYAYPAAEIWYVGKQWHADFMMGRPGPIDRVAVIPPVPGVGAHPNADVDHVAVDAFVDEMRSEGFDLAVQMFGGGRYSNPFIKRLGARVTIGARTPDAALLDRWIAYGDFNNRRLEMLEIVALAGANQWRMGHELHVTDNDRLEAAAALPVDRAERLVIVHPGSSDPRRRWPVEKFAAVADALADSGAVVAVNGTVEESDLVRGVIGNMRARAIDLTGAMSLSGLCGLVERAAMVVSNDSGPLHLALAIGTPCVGVYWLTNLMEACPLRQGMHRAAMSVRVHCPVCGQENRKTRCEHDVCFVDDVPVDHVTAMALELFESTA</sequence>
<keyword evidence="1" id="KW-0328">Glycosyltransferase</keyword>
<dbReference type="RefSeq" id="WP_229431464.1">
    <property type="nucleotide sequence ID" value="NZ_JAJHPV010000009.1"/>
</dbReference>
<dbReference type="Proteomes" id="UP001198701">
    <property type="component" value="Unassembled WGS sequence"/>
</dbReference>
<dbReference type="PANTHER" id="PTHR30160:SF1">
    <property type="entry name" value="LIPOPOLYSACCHARIDE 1,2-N-ACETYLGLUCOSAMINETRANSFERASE-RELATED"/>
    <property type="match status" value="1"/>
</dbReference>
<reference evidence="3 4" key="1">
    <citation type="submission" date="2021-11" db="EMBL/GenBank/DDBJ databases">
        <authorList>
            <person name="Huq M.A."/>
        </authorList>
    </citation>
    <scope>NUCLEOTIDE SEQUENCE [LARGE SCALE GENOMIC DNA]</scope>
    <source>
        <strain evidence="3 4">MAHUQ-52</strain>
    </source>
</reference>
<keyword evidence="4" id="KW-1185">Reference proteome</keyword>